<feature type="chain" id="PRO_5012734146" evidence="1">
    <location>
        <begin position="24"/>
        <end position="438"/>
    </location>
</feature>
<evidence type="ECO:0000259" key="2">
    <source>
        <dbReference type="Pfam" id="PF13472"/>
    </source>
</evidence>
<dbReference type="OrthoDB" id="10071171at2759"/>
<accession>A0A1Y2E491</accession>
<dbReference type="GO" id="GO:0016787">
    <property type="term" value="F:hydrolase activity"/>
    <property type="evidence" value="ECO:0007669"/>
    <property type="project" value="UniProtKB-KW"/>
</dbReference>
<keyword evidence="3" id="KW-0378">Hydrolase</keyword>
<dbReference type="RefSeq" id="XP_040717221.1">
    <property type="nucleotide sequence ID" value="XM_040861968.1"/>
</dbReference>
<dbReference type="InterPro" id="IPR036514">
    <property type="entry name" value="SGNH_hydro_sf"/>
</dbReference>
<name>A0A1Y2E491_9PEZI</name>
<dbReference type="AlphaFoldDB" id="A0A1Y2E491"/>
<keyword evidence="1" id="KW-0732">Signal</keyword>
<dbReference type="PANTHER" id="PTHR43784:SF3">
    <property type="entry name" value="GDSL FAMILY LIPASE"/>
    <property type="match status" value="1"/>
</dbReference>
<dbReference type="PANTHER" id="PTHR43784">
    <property type="entry name" value="GDSL-LIKE LIPASE/ACYLHYDROLASE, PUTATIVE (AFU_ORTHOLOGUE AFUA_2G00820)-RELATED"/>
    <property type="match status" value="1"/>
</dbReference>
<organism evidence="3 4">
    <name type="scientific">Pseudomassariella vexata</name>
    <dbReference type="NCBI Taxonomy" id="1141098"/>
    <lineage>
        <taxon>Eukaryota</taxon>
        <taxon>Fungi</taxon>
        <taxon>Dikarya</taxon>
        <taxon>Ascomycota</taxon>
        <taxon>Pezizomycotina</taxon>
        <taxon>Sordariomycetes</taxon>
        <taxon>Xylariomycetidae</taxon>
        <taxon>Amphisphaeriales</taxon>
        <taxon>Pseudomassariaceae</taxon>
        <taxon>Pseudomassariella</taxon>
    </lineage>
</organism>
<feature type="signal peptide" evidence="1">
    <location>
        <begin position="1"/>
        <end position="23"/>
    </location>
</feature>
<comment type="caution">
    <text evidence="3">The sequence shown here is derived from an EMBL/GenBank/DDBJ whole genome shotgun (WGS) entry which is preliminary data.</text>
</comment>
<proteinExistence type="predicted"/>
<dbReference type="GeneID" id="63778180"/>
<dbReference type="InterPro" id="IPR013830">
    <property type="entry name" value="SGNH_hydro"/>
</dbReference>
<dbReference type="STRING" id="1141098.A0A1Y2E491"/>
<dbReference type="CDD" id="cd01830">
    <property type="entry name" value="XynE_like"/>
    <property type="match status" value="1"/>
</dbReference>
<sequence>MGSPRPLTVLFLVVFFFSSQALAADIRRREKRHWVDIWATMPQLTEPANLPPAPYNQTGVVFADATLRQTIQVSLSASILRLQISNVFGISDLPITAATLALPLNGSAGTSAIEYHTLKPLTFSRSPNYTIPSGALVVSDPIDFPVKSQSILTISLYLAEGQTTNSITSHPGSRTTSYFAPGNQVNAPELGDTEGVLSADHWYFISTLQSYLPSTNPSTSSLAIIGDSITDGRGSTTNGNNRWSDVLLSRLQKNPGTQGITVLNLAAGGNRVLYDGLGPNALSRLDRDVLSHPNIGYVLIYEGVNDIGTASVDVAAQHNVGTRLIAAYDQMITRLHSSGIPVFGATITPFSGPGQTYTDPERERTRQRVNGWIRRNGRFDGVVDFDAVVRNKTQVDQLMEVYNSGDYLHLNPEGYRAMGDAVDLALFERFADGVDEIL</sequence>
<feature type="domain" description="SGNH hydrolase-type esterase" evidence="2">
    <location>
        <begin position="225"/>
        <end position="417"/>
    </location>
</feature>
<dbReference type="EMBL" id="MCFJ01000005">
    <property type="protein sequence ID" value="ORY66257.1"/>
    <property type="molecule type" value="Genomic_DNA"/>
</dbReference>
<dbReference type="Proteomes" id="UP000193689">
    <property type="component" value="Unassembled WGS sequence"/>
</dbReference>
<reference evidence="3 4" key="1">
    <citation type="submission" date="2016-07" db="EMBL/GenBank/DDBJ databases">
        <title>Pervasive Adenine N6-methylation of Active Genes in Fungi.</title>
        <authorList>
            <consortium name="DOE Joint Genome Institute"/>
            <person name="Mondo S.J."/>
            <person name="Dannebaum R.O."/>
            <person name="Kuo R.C."/>
            <person name="Labutti K."/>
            <person name="Haridas S."/>
            <person name="Kuo A."/>
            <person name="Salamov A."/>
            <person name="Ahrendt S.R."/>
            <person name="Lipzen A."/>
            <person name="Sullivan W."/>
            <person name="Andreopoulos W.B."/>
            <person name="Clum A."/>
            <person name="Lindquist E."/>
            <person name="Daum C."/>
            <person name="Ramamoorthy G.K."/>
            <person name="Gryganskyi A."/>
            <person name="Culley D."/>
            <person name="Magnuson J.K."/>
            <person name="James T.Y."/>
            <person name="O'Malley M.A."/>
            <person name="Stajich J.E."/>
            <person name="Spatafora J.W."/>
            <person name="Visel A."/>
            <person name="Grigoriev I.V."/>
        </authorList>
    </citation>
    <scope>NUCLEOTIDE SEQUENCE [LARGE SCALE GENOMIC DNA]</scope>
    <source>
        <strain evidence="3 4">CBS 129021</strain>
    </source>
</reference>
<protein>
    <submittedName>
        <fullName evidence="3">GDSL-like Lipase/Acylhydrolase</fullName>
    </submittedName>
</protein>
<keyword evidence="4" id="KW-1185">Reference proteome</keyword>
<dbReference type="InParanoid" id="A0A1Y2E491"/>
<evidence type="ECO:0000313" key="3">
    <source>
        <dbReference type="EMBL" id="ORY66257.1"/>
    </source>
</evidence>
<dbReference type="SUPFAM" id="SSF52266">
    <property type="entry name" value="SGNH hydrolase"/>
    <property type="match status" value="1"/>
</dbReference>
<evidence type="ECO:0000256" key="1">
    <source>
        <dbReference type="SAM" id="SignalP"/>
    </source>
</evidence>
<gene>
    <name evidence="3" type="ORF">BCR38DRAFT_456855</name>
</gene>
<dbReference type="Pfam" id="PF13472">
    <property type="entry name" value="Lipase_GDSL_2"/>
    <property type="match status" value="1"/>
</dbReference>
<evidence type="ECO:0000313" key="4">
    <source>
        <dbReference type="Proteomes" id="UP000193689"/>
    </source>
</evidence>
<dbReference type="InterPro" id="IPR053140">
    <property type="entry name" value="GDSL_Rv0518-like"/>
</dbReference>
<dbReference type="Gene3D" id="3.40.50.1110">
    <property type="entry name" value="SGNH hydrolase"/>
    <property type="match status" value="1"/>
</dbReference>